<dbReference type="RefSeq" id="WP_057762589.1">
    <property type="nucleotide sequence ID" value="NZ_CP183326.1"/>
</dbReference>
<keyword evidence="3" id="KW-1185">Reference proteome</keyword>
<evidence type="ECO:0000313" key="3">
    <source>
        <dbReference type="Proteomes" id="UP000293846"/>
    </source>
</evidence>
<dbReference type="InterPro" id="IPR019734">
    <property type="entry name" value="TPR_rpt"/>
</dbReference>
<gene>
    <name evidence="2" type="ORF">E0Y62_12010</name>
</gene>
<comment type="caution">
    <text evidence="2">The sequence shown here is derived from an EMBL/GenBank/DDBJ whole genome shotgun (WGS) entry which is preliminary data.</text>
</comment>
<dbReference type="SUPFAM" id="SSF48452">
    <property type="entry name" value="TPR-like"/>
    <property type="match status" value="1"/>
</dbReference>
<dbReference type="SMART" id="SM00530">
    <property type="entry name" value="HTH_XRE"/>
    <property type="match status" value="1"/>
</dbReference>
<dbReference type="SMART" id="SM00028">
    <property type="entry name" value="TPR"/>
    <property type="match status" value="2"/>
</dbReference>
<evidence type="ECO:0000313" key="2">
    <source>
        <dbReference type="EMBL" id="TCJ03896.1"/>
    </source>
</evidence>
<dbReference type="InterPro" id="IPR010982">
    <property type="entry name" value="Lambda_DNA-bd_dom_sf"/>
</dbReference>
<evidence type="ECO:0000259" key="1">
    <source>
        <dbReference type="PROSITE" id="PS50943"/>
    </source>
</evidence>
<dbReference type="AlphaFoldDB" id="A0A4R1AZM3"/>
<dbReference type="EMBL" id="SJTH01000012">
    <property type="protein sequence ID" value="TCJ03896.1"/>
    <property type="molecule type" value="Genomic_DNA"/>
</dbReference>
<name>A0A4R1AZM3_9BACI</name>
<dbReference type="InterPro" id="IPR041315">
    <property type="entry name" value="PlcR_TPR"/>
</dbReference>
<dbReference type="STRING" id="1742358.GCA_001439605_00141"/>
<dbReference type="PANTHER" id="PTHR37038">
    <property type="entry name" value="TRANSCRIPTIONAL REGULATOR-RELATED"/>
    <property type="match status" value="1"/>
</dbReference>
<protein>
    <submittedName>
        <fullName evidence="2">Helix-turn-helix domain-containing protein</fullName>
    </submittedName>
</protein>
<reference evidence="2 3" key="1">
    <citation type="submission" date="2019-03" db="EMBL/GenBank/DDBJ databases">
        <authorList>
            <person name="Jensen L."/>
            <person name="Storgaard J."/>
            <person name="Sulaj E."/>
            <person name="Schramm A."/>
            <person name="Marshall I.P.G."/>
        </authorList>
    </citation>
    <scope>NUCLEOTIDE SEQUENCE [LARGE SCALE GENOMIC DNA]</scope>
    <source>
        <strain evidence="2 3">2017H2G3</strain>
    </source>
</reference>
<feature type="domain" description="HTH cro/C1-type" evidence="1">
    <location>
        <begin position="13"/>
        <end position="66"/>
    </location>
</feature>
<dbReference type="Proteomes" id="UP000293846">
    <property type="component" value="Unassembled WGS sequence"/>
</dbReference>
<proteinExistence type="predicted"/>
<organism evidence="2 3">
    <name type="scientific">Cytobacillus praedii</name>
    <dbReference type="NCBI Taxonomy" id="1742358"/>
    <lineage>
        <taxon>Bacteria</taxon>
        <taxon>Bacillati</taxon>
        <taxon>Bacillota</taxon>
        <taxon>Bacilli</taxon>
        <taxon>Bacillales</taxon>
        <taxon>Bacillaceae</taxon>
        <taxon>Cytobacillus</taxon>
    </lineage>
</organism>
<dbReference type="InterPro" id="IPR001387">
    <property type="entry name" value="Cro/C1-type_HTH"/>
</dbReference>
<dbReference type="PROSITE" id="PS50943">
    <property type="entry name" value="HTH_CROC1"/>
    <property type="match status" value="1"/>
</dbReference>
<dbReference type="PANTHER" id="PTHR37038:SF14">
    <property type="entry name" value="TRANSCRIPTIONAL ACTIVATOR"/>
    <property type="match status" value="1"/>
</dbReference>
<dbReference type="Pfam" id="PF01381">
    <property type="entry name" value="HTH_3"/>
    <property type="match status" value="1"/>
</dbReference>
<dbReference type="InterPro" id="IPR011990">
    <property type="entry name" value="TPR-like_helical_dom_sf"/>
</dbReference>
<dbReference type="Gene3D" id="1.10.260.40">
    <property type="entry name" value="lambda repressor-like DNA-binding domains"/>
    <property type="match status" value="1"/>
</dbReference>
<accession>A0A4R1AZM3</accession>
<dbReference type="InterPro" id="IPR053163">
    <property type="entry name" value="HTH-type_regulator_Rgg"/>
</dbReference>
<dbReference type="CDD" id="cd00093">
    <property type="entry name" value="HTH_XRE"/>
    <property type="match status" value="1"/>
</dbReference>
<sequence length="296" mass="34691">MIVLNAKALGEEIKRLRKSNNLSQAQLAEGICTQATISGIEAGRGYPSVDILYILSIRLKVSLDYFYKILLNDAQGYIQDTECMLEELMKKKDYNETFEITSNELKQSPRNLGYKFDQLINWVYIISSYYLKKINWKKAVSMLEDLLDNNHPLFGQDFIDFKIQNSIAIIYAENSMFQKSLQKYNTILSYHDFLKQHHRFQIKIHYNLAKLYFLQQDYEHSLIHAELGIKLSSENEDVSMAGQLYYQQGLSLEELDADLQKIRNAFKTSIFIFQLLDRQEYIQMIYKKKGEFLGSD</sequence>
<dbReference type="Pfam" id="PF18768">
    <property type="entry name" value="RNPP_C"/>
    <property type="match status" value="1"/>
</dbReference>
<dbReference type="OrthoDB" id="1150409at2"/>
<dbReference type="GO" id="GO:0003677">
    <property type="term" value="F:DNA binding"/>
    <property type="evidence" value="ECO:0007669"/>
    <property type="project" value="InterPro"/>
</dbReference>
<dbReference type="SUPFAM" id="SSF47413">
    <property type="entry name" value="lambda repressor-like DNA-binding domains"/>
    <property type="match status" value="1"/>
</dbReference>
<dbReference type="Gene3D" id="1.25.40.10">
    <property type="entry name" value="Tetratricopeptide repeat domain"/>
    <property type="match status" value="1"/>
</dbReference>